<comment type="caution">
    <text evidence="2">The sequence shown here is derived from an EMBL/GenBank/DDBJ whole genome shotgun (WGS) entry which is preliminary data.</text>
</comment>
<protein>
    <recommendedName>
        <fullName evidence="4">Peptidase inhibitor</fullName>
    </recommendedName>
</protein>
<keyword evidence="1" id="KW-0732">Signal</keyword>
<proteinExistence type="predicted"/>
<gene>
    <name evidence="2" type="ORF">AN221_31025</name>
</gene>
<dbReference type="RefSeq" id="WP_070203628.1">
    <property type="nucleotide sequence ID" value="NZ_LJGZ01000100.1"/>
</dbReference>
<dbReference type="EMBL" id="LJGZ01000100">
    <property type="protein sequence ID" value="OEV17067.1"/>
    <property type="molecule type" value="Genomic_DNA"/>
</dbReference>
<evidence type="ECO:0000256" key="1">
    <source>
        <dbReference type="SAM" id="SignalP"/>
    </source>
</evidence>
<dbReference type="AlphaFoldDB" id="A0A1E7LLH7"/>
<sequence length="126" mass="13423">MRSFVRAAVTLMLTAGAVLATGAGAQAGTSDTQDAQDTYAGCRSGYVCIYPGASWNGNRPEATYYRYGVYNLNNQIGTHRVFNNQTGGATVQLCTGYDGVGCGEKIAPWSYRDVNLTPINSIRLAP</sequence>
<dbReference type="PATRIC" id="fig|518642.7.peg.7131"/>
<name>A0A1E7LLH7_9ACTN</name>
<evidence type="ECO:0000313" key="3">
    <source>
        <dbReference type="Proteomes" id="UP000175971"/>
    </source>
</evidence>
<accession>A0A1E7LLH7</accession>
<evidence type="ECO:0000313" key="2">
    <source>
        <dbReference type="EMBL" id="OEV17067.1"/>
    </source>
</evidence>
<organism evidence="2 3">
    <name type="scientific">Streptomyces nanshensis</name>
    <dbReference type="NCBI Taxonomy" id="518642"/>
    <lineage>
        <taxon>Bacteria</taxon>
        <taxon>Bacillati</taxon>
        <taxon>Actinomycetota</taxon>
        <taxon>Actinomycetes</taxon>
        <taxon>Kitasatosporales</taxon>
        <taxon>Streptomycetaceae</taxon>
        <taxon>Streptomyces</taxon>
    </lineage>
</organism>
<keyword evidence="3" id="KW-1185">Reference proteome</keyword>
<evidence type="ECO:0008006" key="4">
    <source>
        <dbReference type="Google" id="ProtNLM"/>
    </source>
</evidence>
<feature type="chain" id="PRO_5038893716" description="Peptidase inhibitor" evidence="1">
    <location>
        <begin position="21"/>
        <end position="126"/>
    </location>
</feature>
<reference evidence="2 3" key="1">
    <citation type="journal article" date="2016" name="Front. Microbiol.">
        <title>Comparative Genomics Analysis of Streptomyces Species Reveals Their Adaptation to the Marine Environment and Their Diversity at the Genomic Level.</title>
        <authorList>
            <person name="Tian X."/>
            <person name="Zhang Z."/>
            <person name="Yang T."/>
            <person name="Chen M."/>
            <person name="Li J."/>
            <person name="Chen F."/>
            <person name="Yang J."/>
            <person name="Li W."/>
            <person name="Zhang B."/>
            <person name="Zhang Z."/>
            <person name="Wu J."/>
            <person name="Zhang C."/>
            <person name="Long L."/>
            <person name="Xiao J."/>
        </authorList>
    </citation>
    <scope>NUCLEOTIDE SEQUENCE [LARGE SCALE GENOMIC DNA]</scope>
    <source>
        <strain evidence="2 3">SCSIO M10372</strain>
    </source>
</reference>
<dbReference type="OrthoDB" id="4325857at2"/>
<feature type="signal peptide" evidence="1">
    <location>
        <begin position="1"/>
        <end position="20"/>
    </location>
</feature>
<dbReference type="Proteomes" id="UP000175971">
    <property type="component" value="Unassembled WGS sequence"/>
</dbReference>